<proteinExistence type="predicted"/>
<organism evidence="1">
    <name type="scientific">Dichomitus squalens</name>
    <dbReference type="NCBI Taxonomy" id="114155"/>
    <lineage>
        <taxon>Eukaryota</taxon>
        <taxon>Fungi</taxon>
        <taxon>Dikarya</taxon>
        <taxon>Basidiomycota</taxon>
        <taxon>Agaricomycotina</taxon>
        <taxon>Agaricomycetes</taxon>
        <taxon>Polyporales</taxon>
        <taxon>Polyporaceae</taxon>
        <taxon>Dichomitus</taxon>
    </lineage>
</organism>
<name>A0A4Q9M5Z0_9APHY</name>
<reference evidence="1" key="1">
    <citation type="submission" date="2019-01" db="EMBL/GenBank/DDBJ databases">
        <title>Draft genome sequences of three monokaryotic isolates of the white-rot basidiomycete fungus Dichomitus squalens.</title>
        <authorList>
            <consortium name="DOE Joint Genome Institute"/>
            <person name="Lopez S.C."/>
            <person name="Andreopoulos B."/>
            <person name="Pangilinan J."/>
            <person name="Lipzen A."/>
            <person name="Riley R."/>
            <person name="Ahrendt S."/>
            <person name="Ng V."/>
            <person name="Barry K."/>
            <person name="Daum C."/>
            <person name="Grigoriev I.V."/>
            <person name="Hilden K.S."/>
            <person name="Makela M.R."/>
            <person name="de Vries R.P."/>
        </authorList>
    </citation>
    <scope>NUCLEOTIDE SEQUENCE [LARGE SCALE GENOMIC DNA]</scope>
    <source>
        <strain evidence="1">OM18370.1</strain>
    </source>
</reference>
<sequence length="138" mass="15046">MHELRLLFRSRKCLPASFALPSCLSPRAVPSAGVHYIYMSDEVADLQRPSQPAAGPASQLVPSIVKLGLPICRARSRTYARRIASGFSSPARGRARYAAATRSSPFPFVLPMPPIDVRPDEGWTGRRPGGGTSFSNHW</sequence>
<gene>
    <name evidence="1" type="ORF">BD311DRAFT_230341</name>
</gene>
<dbReference type="Proteomes" id="UP000292957">
    <property type="component" value="Unassembled WGS sequence"/>
</dbReference>
<dbReference type="EMBL" id="ML143604">
    <property type="protein sequence ID" value="TBU21468.1"/>
    <property type="molecule type" value="Genomic_DNA"/>
</dbReference>
<protein>
    <submittedName>
        <fullName evidence="1">Uncharacterized protein</fullName>
    </submittedName>
</protein>
<evidence type="ECO:0000313" key="1">
    <source>
        <dbReference type="EMBL" id="TBU21468.1"/>
    </source>
</evidence>
<accession>A0A4Q9M5Z0</accession>
<dbReference type="AlphaFoldDB" id="A0A4Q9M5Z0"/>